<evidence type="ECO:0000256" key="1">
    <source>
        <dbReference type="SAM" id="Coils"/>
    </source>
</evidence>
<evidence type="ECO:0000313" key="4">
    <source>
        <dbReference type="EMBL" id="JAT75026.1"/>
    </source>
</evidence>
<protein>
    <submittedName>
        <fullName evidence="5">Uncharacterized protein</fullName>
    </submittedName>
</protein>
<evidence type="ECO:0000313" key="6">
    <source>
        <dbReference type="Proteomes" id="UP000028924"/>
    </source>
</evidence>
<dbReference type="EMBL" id="GDKF01003596">
    <property type="protein sequence ID" value="JAT75026.1"/>
    <property type="molecule type" value="Transcribed_RNA"/>
</dbReference>
<evidence type="ECO:0000256" key="3">
    <source>
        <dbReference type="SAM" id="SignalP"/>
    </source>
</evidence>
<organism evidence="5 6">
    <name type="scientific">Auxenochlorella protothecoides</name>
    <name type="common">Green microalga</name>
    <name type="synonym">Chlorella protothecoides</name>
    <dbReference type="NCBI Taxonomy" id="3075"/>
    <lineage>
        <taxon>Eukaryota</taxon>
        <taxon>Viridiplantae</taxon>
        <taxon>Chlorophyta</taxon>
        <taxon>core chlorophytes</taxon>
        <taxon>Trebouxiophyceae</taxon>
        <taxon>Chlorellales</taxon>
        <taxon>Chlorellaceae</taxon>
        <taxon>Auxenochlorella</taxon>
    </lineage>
</organism>
<dbReference type="AlphaFoldDB" id="A0A087SMY5"/>
<sequence>MLAFLVWIVSLFIPTSLIRLVRPREPSGGEPGPDMDAFVDMAAAALNSKNEFIHDLTARLERAEAEVASHSQAQAGLQLEVARLGEVLVARDHSLEEQRQATAEARRDAQLAEQNEASLKQCLSVLQAEKEELADMLSLRETSYYTLLTTIEEYMSLVDINPTPSAETSLAEASAATNPTPEKLAFWTSRLESAAQLRRDCATDPCTTPRRLAVPSSDDSGDEKWHTPGIHAKSLGLDLGPGVAPKQEEERGVGSPQTLIRAIHDCMDSLSTQEWAGEGAPLS</sequence>
<dbReference type="RefSeq" id="XP_011400056.1">
    <property type="nucleotide sequence ID" value="XM_011401754.1"/>
</dbReference>
<gene>
    <name evidence="5" type="ORF">F751_1262</name>
    <name evidence="4" type="ORF">g.1856</name>
</gene>
<reference evidence="4" key="2">
    <citation type="submission" date="2015-08" db="EMBL/GenBank/DDBJ databases">
        <authorList>
            <person name="Babu N.S."/>
            <person name="Beckwith C.J."/>
            <person name="Beseler K.G."/>
            <person name="Brison A."/>
            <person name="Carone J.V."/>
            <person name="Caskin T.P."/>
            <person name="Diamond M."/>
            <person name="Durham M.E."/>
            <person name="Foxe J.M."/>
            <person name="Go M."/>
            <person name="Henderson B.A."/>
            <person name="Jones I.B."/>
            <person name="McGettigan J.A."/>
            <person name="Micheletti S.J."/>
            <person name="Nasrallah M.E."/>
            <person name="Ortiz D."/>
            <person name="Piller C.R."/>
            <person name="Privatt S.R."/>
            <person name="Schneider S.L."/>
            <person name="Sharp S."/>
            <person name="Smith T.C."/>
            <person name="Stanton J.D."/>
            <person name="Ullery H.E."/>
            <person name="Wilson R.J."/>
            <person name="Serrano M.G."/>
            <person name="Buck G."/>
            <person name="Lee V."/>
            <person name="Wang Y."/>
            <person name="Carvalho R."/>
            <person name="Voegtly L."/>
            <person name="Shi R."/>
            <person name="Duckworth R."/>
            <person name="Johnson A."/>
            <person name="Loviza R."/>
            <person name="Walstead R."/>
            <person name="Shah Z."/>
            <person name="Kiflezghi M."/>
            <person name="Wade K."/>
            <person name="Ball S.L."/>
            <person name="Bradley K.W."/>
            <person name="Asai D.J."/>
            <person name="Bowman C.A."/>
            <person name="Russell D.A."/>
            <person name="Pope W.H."/>
            <person name="Jacobs-Sera D."/>
            <person name="Hendrix R.W."/>
            <person name="Hatfull G.F."/>
        </authorList>
    </citation>
    <scope>NUCLEOTIDE SEQUENCE</scope>
</reference>
<dbReference type="Proteomes" id="UP000028924">
    <property type="component" value="Unassembled WGS sequence"/>
</dbReference>
<feature type="signal peptide" evidence="3">
    <location>
        <begin position="1"/>
        <end position="23"/>
    </location>
</feature>
<name>A0A087SMY5_AUXPR</name>
<accession>A0A087SMY5</accession>
<feature type="chain" id="PRO_5014218803" evidence="3">
    <location>
        <begin position="24"/>
        <end position="283"/>
    </location>
</feature>
<keyword evidence="3" id="KW-0732">Signal</keyword>
<feature type="coiled-coil region" evidence="1">
    <location>
        <begin position="46"/>
        <end position="115"/>
    </location>
</feature>
<keyword evidence="1" id="KW-0175">Coiled coil</keyword>
<keyword evidence="6" id="KW-1185">Reference proteome</keyword>
<dbReference type="KEGG" id="apro:F751_1262"/>
<dbReference type="GeneID" id="23612653"/>
<evidence type="ECO:0000256" key="2">
    <source>
        <dbReference type="SAM" id="MobiDB-lite"/>
    </source>
</evidence>
<proteinExistence type="predicted"/>
<evidence type="ECO:0000313" key="5">
    <source>
        <dbReference type="EMBL" id="KFM27089.1"/>
    </source>
</evidence>
<feature type="region of interest" description="Disordered" evidence="2">
    <location>
        <begin position="206"/>
        <end position="229"/>
    </location>
</feature>
<reference evidence="5 6" key="1">
    <citation type="journal article" date="2014" name="BMC Genomics">
        <title>Oil accumulation mechanisms of the oleaginous microalga Chlorella protothecoides revealed through its genome, transcriptomes, and proteomes.</title>
        <authorList>
            <person name="Gao C."/>
            <person name="Wang Y."/>
            <person name="Shen Y."/>
            <person name="Yan D."/>
            <person name="He X."/>
            <person name="Dai J."/>
            <person name="Wu Q."/>
        </authorList>
    </citation>
    <scope>NUCLEOTIDE SEQUENCE [LARGE SCALE GENOMIC DNA]</scope>
    <source>
        <strain evidence="5 6">0710</strain>
    </source>
</reference>
<dbReference type="EMBL" id="KL662143">
    <property type="protein sequence ID" value="KFM27089.1"/>
    <property type="molecule type" value="Genomic_DNA"/>
</dbReference>